<sequence>MFTTSALALAGCAGPGASESSDGPSIVATTTQVGDFTRELLGEQGTLTQLLQPNQSAHSFDPSAAQLRALASADALVVNGAGLETWIDDAISASGFSGDLIDASTGIELHGTHEHEEGEDEHAEDEHAEDEHAEEGEDHEHEHAEGNPHIWTDPALAEVMVQNIAAGLEQIDGIDAAQIEANETAYLDKLTALDDWIRENVDQVPADKRLLVTNHDAFTYFVEAYGITFVGSVIPSFDDNAEPSAAEIDELVAKIKATGVKAVFSEASISPKTAETIAREAGVEVFSGDDALYGDSLGVEGSPGATYIGSQIHNVTRILQSWGVEPSALPAVLQG</sequence>
<dbReference type="Gene3D" id="3.40.50.1980">
    <property type="entry name" value="Nitrogenase molybdenum iron protein domain"/>
    <property type="match status" value="2"/>
</dbReference>
<dbReference type="Pfam" id="PF01297">
    <property type="entry name" value="ZnuA"/>
    <property type="match status" value="1"/>
</dbReference>
<dbReference type="SUPFAM" id="SSF53807">
    <property type="entry name" value="Helical backbone' metal receptor"/>
    <property type="match status" value="1"/>
</dbReference>
<feature type="compositionally biased region" description="Acidic residues" evidence="5">
    <location>
        <begin position="117"/>
        <end position="137"/>
    </location>
</feature>
<feature type="region of interest" description="Disordered" evidence="5">
    <location>
        <begin position="113"/>
        <end position="148"/>
    </location>
</feature>
<protein>
    <submittedName>
        <fullName evidence="6">Zinc ABC transporter substrate-binding protein</fullName>
    </submittedName>
</protein>
<keyword evidence="3" id="KW-0479">Metal-binding</keyword>
<name>A0A4P6FG16_9MICO</name>
<dbReference type="GO" id="GO:0030001">
    <property type="term" value="P:metal ion transport"/>
    <property type="evidence" value="ECO:0007669"/>
    <property type="project" value="InterPro"/>
</dbReference>
<dbReference type="KEGG" id="agf:ET445_04330"/>
<dbReference type="GO" id="GO:0030313">
    <property type="term" value="C:cell envelope"/>
    <property type="evidence" value="ECO:0007669"/>
    <property type="project" value="UniProtKB-SubCell"/>
</dbReference>
<keyword evidence="7" id="KW-1185">Reference proteome</keyword>
<dbReference type="InterPro" id="IPR050492">
    <property type="entry name" value="Bact_metal-bind_prot9"/>
</dbReference>
<organism evidence="6 7">
    <name type="scientific">Agromyces protaetiae</name>
    <dbReference type="NCBI Taxonomy" id="2509455"/>
    <lineage>
        <taxon>Bacteria</taxon>
        <taxon>Bacillati</taxon>
        <taxon>Actinomycetota</taxon>
        <taxon>Actinomycetes</taxon>
        <taxon>Micrococcales</taxon>
        <taxon>Microbacteriaceae</taxon>
        <taxon>Agromyces</taxon>
    </lineage>
</organism>
<dbReference type="OrthoDB" id="9810636at2"/>
<proteinExistence type="predicted"/>
<evidence type="ECO:0000256" key="4">
    <source>
        <dbReference type="ARBA" id="ARBA00022729"/>
    </source>
</evidence>
<evidence type="ECO:0000256" key="5">
    <source>
        <dbReference type="SAM" id="MobiDB-lite"/>
    </source>
</evidence>
<dbReference type="EMBL" id="CP035491">
    <property type="protein sequence ID" value="QAY74855.1"/>
    <property type="molecule type" value="Genomic_DNA"/>
</dbReference>
<dbReference type="PANTHER" id="PTHR42953:SF1">
    <property type="entry name" value="METAL-BINDING PROTEIN HI_0362-RELATED"/>
    <property type="match status" value="1"/>
</dbReference>
<reference evidence="6 7" key="1">
    <citation type="submission" date="2019-01" db="EMBL/GenBank/DDBJ databases">
        <title>Genome sequencing of strain FW100M-8.</title>
        <authorList>
            <person name="Heo J."/>
            <person name="Kim S.-J."/>
            <person name="Kim J.-S."/>
            <person name="Hong S.-B."/>
            <person name="Kwon S.-W."/>
        </authorList>
    </citation>
    <scope>NUCLEOTIDE SEQUENCE [LARGE SCALE GENOMIC DNA]</scope>
    <source>
        <strain evidence="6 7">FW100M-8</strain>
    </source>
</reference>
<gene>
    <name evidence="6" type="ORF">ET445_04330</name>
</gene>
<evidence type="ECO:0000256" key="2">
    <source>
        <dbReference type="ARBA" id="ARBA00022448"/>
    </source>
</evidence>
<evidence type="ECO:0000256" key="3">
    <source>
        <dbReference type="ARBA" id="ARBA00022723"/>
    </source>
</evidence>
<accession>A0A4P6FG16</accession>
<evidence type="ECO:0000256" key="1">
    <source>
        <dbReference type="ARBA" id="ARBA00004196"/>
    </source>
</evidence>
<comment type="subcellular location">
    <subcellularLocation>
        <location evidence="1">Cell envelope</location>
    </subcellularLocation>
</comment>
<keyword evidence="2" id="KW-0813">Transport</keyword>
<dbReference type="GO" id="GO:0046872">
    <property type="term" value="F:metal ion binding"/>
    <property type="evidence" value="ECO:0007669"/>
    <property type="project" value="UniProtKB-KW"/>
</dbReference>
<evidence type="ECO:0000313" key="7">
    <source>
        <dbReference type="Proteomes" id="UP000291259"/>
    </source>
</evidence>
<dbReference type="PANTHER" id="PTHR42953">
    <property type="entry name" value="HIGH-AFFINITY ZINC UPTAKE SYSTEM PROTEIN ZNUA-RELATED"/>
    <property type="match status" value="1"/>
</dbReference>
<dbReference type="Proteomes" id="UP000291259">
    <property type="component" value="Chromosome"/>
</dbReference>
<dbReference type="AlphaFoldDB" id="A0A4P6FG16"/>
<dbReference type="InterPro" id="IPR006127">
    <property type="entry name" value="ZnuA-like"/>
</dbReference>
<evidence type="ECO:0000313" key="6">
    <source>
        <dbReference type="EMBL" id="QAY74855.1"/>
    </source>
</evidence>
<keyword evidence="4" id="KW-0732">Signal</keyword>